<dbReference type="AlphaFoldDB" id="A0A239B0V3"/>
<dbReference type="RefSeq" id="WP_143227258.1">
    <property type="nucleotide sequence ID" value="NZ_FZNP01000009.1"/>
</dbReference>
<evidence type="ECO:0000313" key="2">
    <source>
        <dbReference type="EMBL" id="SNS00884.1"/>
    </source>
</evidence>
<organism evidence="2 3">
    <name type="scientific">Actinomadura mexicana</name>
    <dbReference type="NCBI Taxonomy" id="134959"/>
    <lineage>
        <taxon>Bacteria</taxon>
        <taxon>Bacillati</taxon>
        <taxon>Actinomycetota</taxon>
        <taxon>Actinomycetes</taxon>
        <taxon>Streptosporangiales</taxon>
        <taxon>Thermomonosporaceae</taxon>
        <taxon>Actinomadura</taxon>
    </lineage>
</organism>
<evidence type="ECO:0000313" key="3">
    <source>
        <dbReference type="Proteomes" id="UP000198420"/>
    </source>
</evidence>
<feature type="compositionally biased region" description="Basic and acidic residues" evidence="1">
    <location>
        <begin position="60"/>
        <end position="69"/>
    </location>
</feature>
<dbReference type="Proteomes" id="UP000198420">
    <property type="component" value="Unassembled WGS sequence"/>
</dbReference>
<name>A0A239B0V3_9ACTN</name>
<dbReference type="Gene3D" id="2.30.22.10">
    <property type="entry name" value="Head domain of nucleotide exchange factor GrpE"/>
    <property type="match status" value="1"/>
</dbReference>
<gene>
    <name evidence="2" type="ORF">SAMN06265355_109305</name>
</gene>
<dbReference type="GO" id="GO:0006457">
    <property type="term" value="P:protein folding"/>
    <property type="evidence" value="ECO:0007669"/>
    <property type="project" value="InterPro"/>
</dbReference>
<proteinExistence type="predicted"/>
<evidence type="ECO:0000256" key="1">
    <source>
        <dbReference type="SAM" id="MobiDB-lite"/>
    </source>
</evidence>
<evidence type="ECO:0008006" key="4">
    <source>
        <dbReference type="Google" id="ProtNLM"/>
    </source>
</evidence>
<feature type="compositionally biased region" description="Pro residues" evidence="1">
    <location>
        <begin position="37"/>
        <end position="53"/>
    </location>
</feature>
<reference evidence="3" key="1">
    <citation type="submission" date="2017-06" db="EMBL/GenBank/DDBJ databases">
        <authorList>
            <person name="Varghese N."/>
            <person name="Submissions S."/>
        </authorList>
    </citation>
    <scope>NUCLEOTIDE SEQUENCE [LARGE SCALE GENOMIC DNA]</scope>
    <source>
        <strain evidence="3">DSM 44485</strain>
    </source>
</reference>
<dbReference type="OrthoDB" id="4578843at2"/>
<dbReference type="EMBL" id="FZNP01000009">
    <property type="protein sequence ID" value="SNS00884.1"/>
    <property type="molecule type" value="Genomic_DNA"/>
</dbReference>
<feature type="region of interest" description="Disordered" evidence="1">
    <location>
        <begin position="30"/>
        <end position="69"/>
    </location>
</feature>
<protein>
    <recommendedName>
        <fullName evidence="4">GrpE protein</fullName>
    </recommendedName>
</protein>
<dbReference type="InterPro" id="IPR009012">
    <property type="entry name" value="GrpE_head"/>
</dbReference>
<accession>A0A239B0V3</accession>
<keyword evidence="3" id="KW-1185">Reference proteome</keyword>
<sequence length="164" mass="17380">MKRTFWAVRRALAQALRLFAHRLDPGARPMAAAGPGLPAPMPAGAPSHEPPARPAARVAPGEDRHARGDADAAGRILAVADRLDNRELARRLRAAVAMLGAVDVVDPAVGDAYDPLVHQWAESRKPGTPADHERIAEVLAVGFTDASGAVVRPARVAVFDDEEQ</sequence>